<keyword evidence="4 6" id="KW-0472">Membrane</keyword>
<feature type="transmembrane region" description="Helical" evidence="6">
    <location>
        <begin position="552"/>
        <end position="575"/>
    </location>
</feature>
<keyword evidence="2 6" id="KW-0812">Transmembrane</keyword>
<feature type="transmembrane region" description="Helical" evidence="6">
    <location>
        <begin position="587"/>
        <end position="608"/>
    </location>
</feature>
<feature type="transmembrane region" description="Helical" evidence="6">
    <location>
        <begin position="414"/>
        <end position="433"/>
    </location>
</feature>
<evidence type="ECO:0000256" key="1">
    <source>
        <dbReference type="ARBA" id="ARBA00004141"/>
    </source>
</evidence>
<organism evidence="8 9">
    <name type="scientific">Bimuria novae-zelandiae CBS 107.79</name>
    <dbReference type="NCBI Taxonomy" id="1447943"/>
    <lineage>
        <taxon>Eukaryota</taxon>
        <taxon>Fungi</taxon>
        <taxon>Dikarya</taxon>
        <taxon>Ascomycota</taxon>
        <taxon>Pezizomycotina</taxon>
        <taxon>Dothideomycetes</taxon>
        <taxon>Pleosporomycetidae</taxon>
        <taxon>Pleosporales</taxon>
        <taxon>Massarineae</taxon>
        <taxon>Didymosphaeriaceae</taxon>
        <taxon>Bimuria</taxon>
    </lineage>
</organism>
<dbReference type="PANTHER" id="PTHR23502">
    <property type="entry name" value="MAJOR FACILITATOR SUPERFAMILY"/>
    <property type="match status" value="1"/>
</dbReference>
<dbReference type="InterPro" id="IPR020846">
    <property type="entry name" value="MFS_dom"/>
</dbReference>
<keyword evidence="9" id="KW-1185">Reference proteome</keyword>
<evidence type="ECO:0000256" key="6">
    <source>
        <dbReference type="SAM" id="Phobius"/>
    </source>
</evidence>
<sequence>MQALIRDAPIGQIIRWVKPSLLPYLEELDDFELPPSYVQMQHGRKHEIPSAPTSTSAEPPTEEGPAIEEAYYPDPETVLEKEEQESEDSESVSDLEKVQTARTAHTARTQISRVGTRTALSRTISRADLEQQFSLATVERGPSRPIEPETLDDGTILVDWYTTDDPENPQNWSFSKKAVVLVQILIYTMAVYMGSAIYSPSIPGVVERFGVNLQLASMGLSMYVLAYGIGPLLFSPLSEIPIIGRNPPYIISYAIFVILLVPSSLVDNFPGLIILRFLQGFFGSPCLATGGATLQDLYSLIKLPYVLSLWAFAATCGPALGPIISGFSVAAESWRWSQWEMLWMNGPVFLSLFFFLPETSSSNILLRRAARLRKLTGDDRLKSQSEIDQARMTPREVAIEALWRPFQLILLDPSIAFTAIYTALIYGIFYSFFEAFPLVYEVMYHFNLGEMGLTFLSVTVGVIISIIAYWAYIWYIVEPEIRKYGLGAPERRLLPALIVTWFVPTGLFIFGWTSDPKIHWIVSCIGIVITTIGIFLIIQCIFLYLPLVYPQYAASLFAGNDFLRSALATGAIHFSSPMFRNLGIGKGISLLAGLTVGCSAGVYVLYLLGHKLRAKSRFAAH</sequence>
<evidence type="ECO:0000256" key="4">
    <source>
        <dbReference type="ARBA" id="ARBA00023136"/>
    </source>
</evidence>
<evidence type="ECO:0000256" key="5">
    <source>
        <dbReference type="SAM" id="MobiDB-lite"/>
    </source>
</evidence>
<evidence type="ECO:0000256" key="3">
    <source>
        <dbReference type="ARBA" id="ARBA00022989"/>
    </source>
</evidence>
<proteinExistence type="predicted"/>
<evidence type="ECO:0000313" key="8">
    <source>
        <dbReference type="EMBL" id="KAF1972211.1"/>
    </source>
</evidence>
<dbReference type="FunFam" id="1.20.1250.20:FF:000011">
    <property type="entry name" value="MFS multidrug transporter, putative"/>
    <property type="match status" value="1"/>
</dbReference>
<dbReference type="PANTHER" id="PTHR23502:SF23">
    <property type="entry name" value="FLUCONAZOLE RESISTANCE PROTEIN 1"/>
    <property type="match status" value="1"/>
</dbReference>
<protein>
    <submittedName>
        <fullName evidence="8">Benomyl/methotrexate resistance protein</fullName>
    </submittedName>
</protein>
<dbReference type="Gene3D" id="1.20.1250.20">
    <property type="entry name" value="MFS general substrate transporter like domains"/>
    <property type="match status" value="1"/>
</dbReference>
<feature type="transmembrane region" description="Helical" evidence="6">
    <location>
        <begin position="518"/>
        <end position="545"/>
    </location>
</feature>
<feature type="compositionally biased region" description="Acidic residues" evidence="5">
    <location>
        <begin position="82"/>
        <end position="93"/>
    </location>
</feature>
<dbReference type="CDD" id="cd17323">
    <property type="entry name" value="MFS_Tpo1_MDR_like"/>
    <property type="match status" value="1"/>
</dbReference>
<dbReference type="Pfam" id="PF07690">
    <property type="entry name" value="MFS_1"/>
    <property type="match status" value="1"/>
</dbReference>
<dbReference type="AlphaFoldDB" id="A0A6A5V4R1"/>
<feature type="transmembrane region" description="Helical" evidence="6">
    <location>
        <begin position="272"/>
        <end position="294"/>
    </location>
</feature>
<feature type="transmembrane region" description="Helical" evidence="6">
    <location>
        <begin position="306"/>
        <end position="328"/>
    </location>
</feature>
<feature type="transmembrane region" description="Helical" evidence="6">
    <location>
        <begin position="249"/>
        <end position="266"/>
    </location>
</feature>
<dbReference type="GO" id="GO:0005886">
    <property type="term" value="C:plasma membrane"/>
    <property type="evidence" value="ECO:0007669"/>
    <property type="project" value="TreeGrafter"/>
</dbReference>
<keyword evidence="3 6" id="KW-1133">Transmembrane helix</keyword>
<feature type="domain" description="Major facilitator superfamily (MFS) profile" evidence="7">
    <location>
        <begin position="180"/>
        <end position="621"/>
    </location>
</feature>
<evidence type="ECO:0000259" key="7">
    <source>
        <dbReference type="PROSITE" id="PS50850"/>
    </source>
</evidence>
<reference evidence="8" key="1">
    <citation type="journal article" date="2020" name="Stud. Mycol.">
        <title>101 Dothideomycetes genomes: a test case for predicting lifestyles and emergence of pathogens.</title>
        <authorList>
            <person name="Haridas S."/>
            <person name="Albert R."/>
            <person name="Binder M."/>
            <person name="Bloem J."/>
            <person name="Labutti K."/>
            <person name="Salamov A."/>
            <person name="Andreopoulos B."/>
            <person name="Baker S."/>
            <person name="Barry K."/>
            <person name="Bills G."/>
            <person name="Bluhm B."/>
            <person name="Cannon C."/>
            <person name="Castanera R."/>
            <person name="Culley D."/>
            <person name="Daum C."/>
            <person name="Ezra D."/>
            <person name="Gonzalez J."/>
            <person name="Henrissat B."/>
            <person name="Kuo A."/>
            <person name="Liang C."/>
            <person name="Lipzen A."/>
            <person name="Lutzoni F."/>
            <person name="Magnuson J."/>
            <person name="Mondo S."/>
            <person name="Nolan M."/>
            <person name="Ohm R."/>
            <person name="Pangilinan J."/>
            <person name="Park H.-J."/>
            <person name="Ramirez L."/>
            <person name="Alfaro M."/>
            <person name="Sun H."/>
            <person name="Tritt A."/>
            <person name="Yoshinaga Y."/>
            <person name="Zwiers L.-H."/>
            <person name="Turgeon B."/>
            <person name="Goodwin S."/>
            <person name="Spatafora J."/>
            <person name="Crous P."/>
            <person name="Grigoriev I."/>
        </authorList>
    </citation>
    <scope>NUCLEOTIDE SEQUENCE</scope>
    <source>
        <strain evidence="8">CBS 107.79</strain>
    </source>
</reference>
<feature type="region of interest" description="Disordered" evidence="5">
    <location>
        <begin position="40"/>
        <end position="114"/>
    </location>
</feature>
<dbReference type="OrthoDB" id="3357846at2759"/>
<dbReference type="GO" id="GO:1990961">
    <property type="term" value="P:xenobiotic detoxification by transmembrane export across the plasma membrane"/>
    <property type="evidence" value="ECO:0007669"/>
    <property type="project" value="TreeGrafter"/>
</dbReference>
<feature type="transmembrane region" description="Helical" evidence="6">
    <location>
        <begin position="453"/>
        <end position="472"/>
    </location>
</feature>
<feature type="transmembrane region" description="Helical" evidence="6">
    <location>
        <begin position="218"/>
        <end position="237"/>
    </location>
</feature>
<name>A0A6A5V4R1_9PLEO</name>
<dbReference type="PROSITE" id="PS50850">
    <property type="entry name" value="MFS"/>
    <property type="match status" value="1"/>
</dbReference>
<comment type="subcellular location">
    <subcellularLocation>
        <location evidence="1">Membrane</location>
        <topology evidence="1">Multi-pass membrane protein</topology>
    </subcellularLocation>
</comment>
<evidence type="ECO:0000256" key="2">
    <source>
        <dbReference type="ARBA" id="ARBA00022692"/>
    </source>
</evidence>
<dbReference type="GO" id="GO:0015244">
    <property type="term" value="F:fluconazole transmembrane transporter activity"/>
    <property type="evidence" value="ECO:0007669"/>
    <property type="project" value="TreeGrafter"/>
</dbReference>
<dbReference type="Proteomes" id="UP000800036">
    <property type="component" value="Unassembled WGS sequence"/>
</dbReference>
<dbReference type="SUPFAM" id="SSF103473">
    <property type="entry name" value="MFS general substrate transporter"/>
    <property type="match status" value="1"/>
</dbReference>
<dbReference type="EMBL" id="ML976688">
    <property type="protein sequence ID" value="KAF1972211.1"/>
    <property type="molecule type" value="Genomic_DNA"/>
</dbReference>
<feature type="compositionally biased region" description="Low complexity" evidence="5">
    <location>
        <begin position="100"/>
        <end position="109"/>
    </location>
</feature>
<dbReference type="InterPro" id="IPR011701">
    <property type="entry name" value="MFS"/>
</dbReference>
<dbReference type="InterPro" id="IPR036259">
    <property type="entry name" value="MFS_trans_sf"/>
</dbReference>
<feature type="transmembrane region" description="Helical" evidence="6">
    <location>
        <begin position="348"/>
        <end position="366"/>
    </location>
</feature>
<gene>
    <name evidence="8" type="ORF">BU23DRAFT_508625</name>
</gene>
<evidence type="ECO:0000313" key="9">
    <source>
        <dbReference type="Proteomes" id="UP000800036"/>
    </source>
</evidence>
<feature type="transmembrane region" description="Helical" evidence="6">
    <location>
        <begin position="493"/>
        <end position="512"/>
    </location>
</feature>
<feature type="compositionally biased region" description="Low complexity" evidence="5">
    <location>
        <begin position="49"/>
        <end position="59"/>
    </location>
</feature>
<accession>A0A6A5V4R1</accession>
<feature type="transmembrane region" description="Helical" evidence="6">
    <location>
        <begin position="178"/>
        <end position="198"/>
    </location>
</feature>